<dbReference type="PANTHER" id="PTHR38779">
    <property type="entry name" value="TYPE II SECRETION SYSTEM PROTEIN I-RELATED"/>
    <property type="match status" value="1"/>
</dbReference>
<dbReference type="PANTHER" id="PTHR38779:SF2">
    <property type="entry name" value="TYPE II SECRETION SYSTEM PROTEIN I-RELATED"/>
    <property type="match status" value="1"/>
</dbReference>
<keyword evidence="8 9" id="KW-0472">Membrane</keyword>
<keyword evidence="5" id="KW-0997">Cell inner membrane</keyword>
<dbReference type="EMBL" id="LT629800">
    <property type="protein sequence ID" value="SDU95070.1"/>
    <property type="molecule type" value="Genomic_DNA"/>
</dbReference>
<evidence type="ECO:0000259" key="10">
    <source>
        <dbReference type="Pfam" id="PF02501"/>
    </source>
</evidence>
<evidence type="ECO:0000313" key="12">
    <source>
        <dbReference type="EMBL" id="SDU95070.1"/>
    </source>
</evidence>
<feature type="transmembrane region" description="Helical" evidence="9">
    <location>
        <begin position="7"/>
        <end position="30"/>
    </location>
</feature>
<keyword evidence="13" id="KW-1185">Reference proteome</keyword>
<reference evidence="11 14" key="2">
    <citation type="submission" date="2019-09" db="EMBL/GenBank/DDBJ databases">
        <title>Draft genome sequence of Pseudomonas brenneri CCUG 51514(T).</title>
        <authorList>
            <person name="Tunovic T."/>
            <person name="Pineiro-Iglesias B."/>
            <person name="Unosson C."/>
            <person name="Inganas E."/>
            <person name="Ohlen M."/>
            <person name="Cardew S."/>
            <person name="Jensie-Markopoulos S."/>
            <person name="Salva-Serra F."/>
            <person name="Jaen-Luchoro D."/>
            <person name="Svensson-Stadler L."/>
            <person name="Chun J."/>
            <person name="Moore E."/>
        </authorList>
    </citation>
    <scope>NUCLEOTIDE SEQUENCE [LARGE SCALE GENOMIC DNA]</scope>
    <source>
        <strain evidence="11 14">CCUG 51514</strain>
    </source>
</reference>
<dbReference type="AlphaFoldDB" id="A0A5B2V4Y6"/>
<dbReference type="Proteomes" id="UP000199620">
    <property type="component" value="Chromosome I"/>
</dbReference>
<dbReference type="GO" id="GO:0005886">
    <property type="term" value="C:plasma membrane"/>
    <property type="evidence" value="ECO:0007669"/>
    <property type="project" value="UniProtKB-SubCell"/>
</dbReference>
<evidence type="ECO:0000256" key="8">
    <source>
        <dbReference type="ARBA" id="ARBA00023136"/>
    </source>
</evidence>
<name>A0A5B2V4Y6_9PSED</name>
<accession>A0A5B2V4Y6</accession>
<evidence type="ECO:0000313" key="14">
    <source>
        <dbReference type="Proteomes" id="UP000325296"/>
    </source>
</evidence>
<keyword evidence="6 9" id="KW-0812">Transmembrane</keyword>
<comment type="subcellular location">
    <subcellularLocation>
        <location evidence="1">Cell inner membrane</location>
        <topology evidence="1">Single-pass membrane protein</topology>
    </subcellularLocation>
</comment>
<protein>
    <submittedName>
        <fullName evidence="11">Prepilin-type N-terminal cleavage/methylation domain-containing protein</fullName>
    </submittedName>
    <submittedName>
        <fullName evidence="12">Type II secretion system protein I (GspI)</fullName>
    </submittedName>
</protein>
<evidence type="ECO:0000256" key="3">
    <source>
        <dbReference type="ARBA" id="ARBA00022475"/>
    </source>
</evidence>
<evidence type="ECO:0000313" key="13">
    <source>
        <dbReference type="Proteomes" id="UP000199620"/>
    </source>
</evidence>
<dbReference type="EMBL" id="VUOL01000001">
    <property type="protein sequence ID" value="KAA2233898.1"/>
    <property type="molecule type" value="Genomic_DNA"/>
</dbReference>
<evidence type="ECO:0000256" key="6">
    <source>
        <dbReference type="ARBA" id="ARBA00022692"/>
    </source>
</evidence>
<proteinExistence type="inferred from homology"/>
<dbReference type="GO" id="GO:0015627">
    <property type="term" value="C:type II protein secretion system complex"/>
    <property type="evidence" value="ECO:0007669"/>
    <property type="project" value="InterPro"/>
</dbReference>
<organism evidence="11 14">
    <name type="scientific">Pseudomonas brenneri</name>
    <dbReference type="NCBI Taxonomy" id="129817"/>
    <lineage>
        <taxon>Bacteria</taxon>
        <taxon>Pseudomonadati</taxon>
        <taxon>Pseudomonadota</taxon>
        <taxon>Gammaproteobacteria</taxon>
        <taxon>Pseudomonadales</taxon>
        <taxon>Pseudomonadaceae</taxon>
        <taxon>Pseudomonas</taxon>
    </lineage>
</organism>
<evidence type="ECO:0000256" key="1">
    <source>
        <dbReference type="ARBA" id="ARBA00004377"/>
    </source>
</evidence>
<dbReference type="NCBIfam" id="TIGR02532">
    <property type="entry name" value="IV_pilin_GFxxxE"/>
    <property type="match status" value="1"/>
</dbReference>
<dbReference type="Pfam" id="PF02501">
    <property type="entry name" value="T2SSI"/>
    <property type="match status" value="1"/>
</dbReference>
<evidence type="ECO:0000313" key="11">
    <source>
        <dbReference type="EMBL" id="KAA2233898.1"/>
    </source>
</evidence>
<evidence type="ECO:0000256" key="9">
    <source>
        <dbReference type="SAM" id="Phobius"/>
    </source>
</evidence>
<dbReference type="Pfam" id="PF07963">
    <property type="entry name" value="N_methyl"/>
    <property type="match status" value="1"/>
</dbReference>
<comment type="similarity">
    <text evidence="2">Belongs to the GSP I family.</text>
</comment>
<keyword evidence="3" id="KW-1003">Cell membrane</keyword>
<dbReference type="RefSeq" id="WP_032861370.1">
    <property type="nucleotide sequence ID" value="NZ_BMNU01000001.1"/>
</dbReference>
<dbReference type="InterPro" id="IPR012902">
    <property type="entry name" value="N_methyl_site"/>
</dbReference>
<dbReference type="InterPro" id="IPR010052">
    <property type="entry name" value="T2SS_protein-GspI"/>
</dbReference>
<dbReference type="Proteomes" id="UP000325296">
    <property type="component" value="Unassembled WGS sequence"/>
</dbReference>
<keyword evidence="4" id="KW-0488">Methylation</keyword>
<reference evidence="12 13" key="1">
    <citation type="submission" date="2016-10" db="EMBL/GenBank/DDBJ databases">
        <authorList>
            <person name="Varghese N."/>
            <person name="Submissions S."/>
        </authorList>
    </citation>
    <scope>NUCLEOTIDE SEQUENCE [LARGE SCALE GENOMIC DNA]</scope>
    <source>
        <strain evidence="12 13">BS2771</strain>
    </source>
</reference>
<feature type="domain" description="Type II secretion system protein GspI C-terminal" evidence="10">
    <location>
        <begin position="42"/>
        <end position="118"/>
    </location>
</feature>
<dbReference type="InterPro" id="IPR045584">
    <property type="entry name" value="Pilin-like"/>
</dbReference>
<evidence type="ECO:0000256" key="7">
    <source>
        <dbReference type="ARBA" id="ARBA00022989"/>
    </source>
</evidence>
<sequence>MKRQRGFTLLEVMVALGIAALMAVMVSQLLRQRIATHQAVAQHRLGSLCARELETRFGVEQYWPQINVVSGQLRQGLATCHWQLTLGNTGVNRLRRGELTLFADPEQRQPLGQFSLFLVRP</sequence>
<dbReference type="InterPro" id="IPR003413">
    <property type="entry name" value="T2SS_GspI_C"/>
</dbReference>
<evidence type="ECO:0000256" key="4">
    <source>
        <dbReference type="ARBA" id="ARBA00022481"/>
    </source>
</evidence>
<gene>
    <name evidence="11" type="ORF">F1720_02425</name>
    <name evidence="12" type="ORF">SAMN04490181_2035</name>
</gene>
<dbReference type="SUPFAM" id="SSF54523">
    <property type="entry name" value="Pili subunits"/>
    <property type="match status" value="1"/>
</dbReference>
<keyword evidence="7 9" id="KW-1133">Transmembrane helix</keyword>
<evidence type="ECO:0000256" key="5">
    <source>
        <dbReference type="ARBA" id="ARBA00022519"/>
    </source>
</evidence>
<evidence type="ECO:0000256" key="2">
    <source>
        <dbReference type="ARBA" id="ARBA00008358"/>
    </source>
</evidence>
<dbReference type="GO" id="GO:0015628">
    <property type="term" value="P:protein secretion by the type II secretion system"/>
    <property type="evidence" value="ECO:0007669"/>
    <property type="project" value="InterPro"/>
</dbReference>
<dbReference type="OrthoDB" id="6119616at2"/>
<dbReference type="PROSITE" id="PS00409">
    <property type="entry name" value="PROKAR_NTER_METHYL"/>
    <property type="match status" value="1"/>
</dbReference>